<dbReference type="GO" id="GO:0009725">
    <property type="term" value="P:response to hormone"/>
    <property type="evidence" value="ECO:0007669"/>
    <property type="project" value="UniProtKB-ARBA"/>
</dbReference>
<dbReference type="Proteomes" id="UP000829196">
    <property type="component" value="Unassembled WGS sequence"/>
</dbReference>
<dbReference type="OrthoDB" id="782167at2759"/>
<comment type="similarity">
    <text evidence="5">Belongs to the plant organ size related (OSR) protein family.</text>
</comment>
<accession>A0A8T3ADR9</accession>
<feature type="transmembrane region" description="Helical" evidence="13">
    <location>
        <begin position="63"/>
        <end position="83"/>
    </location>
</feature>
<sequence>MKKRFSKEGFNLKAKRRRSIKKFQKEVEMEKRLRRSSFSQIHSAEQKRNQANRNKSKAVSASYPFSAQSFMVLFCVTVSLLILPLMLPPLPPPPLMLLLIPIGILLVLLILGFMPSDVRNIASSYLWE</sequence>
<evidence type="ECO:0000256" key="13">
    <source>
        <dbReference type="SAM" id="Phobius"/>
    </source>
</evidence>
<keyword evidence="11 13" id="KW-0472">Membrane</keyword>
<evidence type="ECO:0000313" key="15">
    <source>
        <dbReference type="Proteomes" id="UP000829196"/>
    </source>
</evidence>
<comment type="subcellular location">
    <subcellularLocation>
        <location evidence="4">Cytoplasm</location>
    </subcellularLocation>
    <subcellularLocation>
        <location evidence="3">Endoplasmic reticulum</location>
    </subcellularLocation>
    <subcellularLocation>
        <location evidence="2">Membrane</location>
        <topology evidence="2">Multi-pass membrane protein</topology>
    </subcellularLocation>
    <subcellularLocation>
        <location evidence="1">Nucleus</location>
    </subcellularLocation>
</comment>
<evidence type="ECO:0000256" key="2">
    <source>
        <dbReference type="ARBA" id="ARBA00004141"/>
    </source>
</evidence>
<evidence type="ECO:0008006" key="16">
    <source>
        <dbReference type="Google" id="ProtNLM"/>
    </source>
</evidence>
<evidence type="ECO:0000256" key="3">
    <source>
        <dbReference type="ARBA" id="ARBA00004240"/>
    </source>
</evidence>
<evidence type="ECO:0000256" key="1">
    <source>
        <dbReference type="ARBA" id="ARBA00004123"/>
    </source>
</evidence>
<dbReference type="InterPro" id="IPR037468">
    <property type="entry name" value="ARGOS/ARL/OSR1"/>
</dbReference>
<feature type="transmembrane region" description="Helical" evidence="13">
    <location>
        <begin position="95"/>
        <end position="114"/>
    </location>
</feature>
<dbReference type="AlphaFoldDB" id="A0A8T3ADR9"/>
<dbReference type="EMBL" id="JAGYWB010000017">
    <property type="protein sequence ID" value="KAI0494278.1"/>
    <property type="molecule type" value="Genomic_DNA"/>
</dbReference>
<dbReference type="GO" id="GO:0005783">
    <property type="term" value="C:endoplasmic reticulum"/>
    <property type="evidence" value="ECO:0007669"/>
    <property type="project" value="UniProtKB-SubCell"/>
</dbReference>
<evidence type="ECO:0000256" key="5">
    <source>
        <dbReference type="ARBA" id="ARBA00006891"/>
    </source>
</evidence>
<evidence type="ECO:0000256" key="9">
    <source>
        <dbReference type="ARBA" id="ARBA00022824"/>
    </source>
</evidence>
<dbReference type="GO" id="GO:0005634">
    <property type="term" value="C:nucleus"/>
    <property type="evidence" value="ECO:0007669"/>
    <property type="project" value="UniProtKB-SubCell"/>
</dbReference>
<reference evidence="14" key="1">
    <citation type="journal article" date="2022" name="Front. Genet.">
        <title>Chromosome-Scale Assembly of the Dendrobium nobile Genome Provides Insights Into the Molecular Mechanism of the Biosynthesis of the Medicinal Active Ingredient of Dendrobium.</title>
        <authorList>
            <person name="Xu Q."/>
            <person name="Niu S.-C."/>
            <person name="Li K.-L."/>
            <person name="Zheng P.-J."/>
            <person name="Zhang X.-J."/>
            <person name="Jia Y."/>
            <person name="Liu Y."/>
            <person name="Niu Y.-X."/>
            <person name="Yu L.-H."/>
            <person name="Chen D.-F."/>
            <person name="Zhang G.-Q."/>
        </authorList>
    </citation>
    <scope>NUCLEOTIDE SEQUENCE</scope>
    <source>
        <tissue evidence="14">Leaf</tissue>
    </source>
</reference>
<evidence type="ECO:0000256" key="11">
    <source>
        <dbReference type="ARBA" id="ARBA00023136"/>
    </source>
</evidence>
<dbReference type="GO" id="GO:0046622">
    <property type="term" value="P:positive regulation of organ growth"/>
    <property type="evidence" value="ECO:0007669"/>
    <property type="project" value="InterPro"/>
</dbReference>
<evidence type="ECO:0000256" key="10">
    <source>
        <dbReference type="ARBA" id="ARBA00022989"/>
    </source>
</evidence>
<name>A0A8T3ADR9_DENNO</name>
<evidence type="ECO:0000256" key="8">
    <source>
        <dbReference type="ARBA" id="ARBA00022692"/>
    </source>
</evidence>
<gene>
    <name evidence="14" type="ORF">KFK09_024410</name>
</gene>
<evidence type="ECO:0000313" key="14">
    <source>
        <dbReference type="EMBL" id="KAI0494278.1"/>
    </source>
</evidence>
<dbReference type="PANTHER" id="PTHR36023:SF3">
    <property type="entry name" value="ARGOS-LIKE PROTEIN"/>
    <property type="match status" value="1"/>
</dbReference>
<keyword evidence="10 13" id="KW-1133">Transmembrane helix</keyword>
<keyword evidence="6" id="KW-0217">Developmental protein</keyword>
<keyword evidence="9" id="KW-0256">Endoplasmic reticulum</keyword>
<protein>
    <recommendedName>
        <fullName evidence="16">ARGOS-like protein</fullName>
    </recommendedName>
</protein>
<evidence type="ECO:0000256" key="7">
    <source>
        <dbReference type="ARBA" id="ARBA00022490"/>
    </source>
</evidence>
<evidence type="ECO:0000256" key="12">
    <source>
        <dbReference type="ARBA" id="ARBA00023242"/>
    </source>
</evidence>
<dbReference type="PANTHER" id="PTHR36023">
    <property type="entry name" value="ARGOS-LIKE PROTEIN"/>
    <property type="match status" value="1"/>
</dbReference>
<keyword evidence="12" id="KW-0539">Nucleus</keyword>
<comment type="caution">
    <text evidence="14">The sequence shown here is derived from an EMBL/GenBank/DDBJ whole genome shotgun (WGS) entry which is preliminary data.</text>
</comment>
<keyword evidence="15" id="KW-1185">Reference proteome</keyword>
<keyword evidence="7" id="KW-0963">Cytoplasm</keyword>
<dbReference type="GO" id="GO:0016020">
    <property type="term" value="C:membrane"/>
    <property type="evidence" value="ECO:0007669"/>
    <property type="project" value="UniProtKB-SubCell"/>
</dbReference>
<organism evidence="14 15">
    <name type="scientific">Dendrobium nobile</name>
    <name type="common">Orchid</name>
    <dbReference type="NCBI Taxonomy" id="94219"/>
    <lineage>
        <taxon>Eukaryota</taxon>
        <taxon>Viridiplantae</taxon>
        <taxon>Streptophyta</taxon>
        <taxon>Embryophyta</taxon>
        <taxon>Tracheophyta</taxon>
        <taxon>Spermatophyta</taxon>
        <taxon>Magnoliopsida</taxon>
        <taxon>Liliopsida</taxon>
        <taxon>Asparagales</taxon>
        <taxon>Orchidaceae</taxon>
        <taxon>Epidendroideae</taxon>
        <taxon>Malaxideae</taxon>
        <taxon>Dendrobiinae</taxon>
        <taxon>Dendrobium</taxon>
    </lineage>
</organism>
<keyword evidence="8 13" id="KW-0812">Transmembrane</keyword>
<proteinExistence type="inferred from homology"/>
<evidence type="ECO:0000256" key="6">
    <source>
        <dbReference type="ARBA" id="ARBA00022473"/>
    </source>
</evidence>
<evidence type="ECO:0000256" key="4">
    <source>
        <dbReference type="ARBA" id="ARBA00004496"/>
    </source>
</evidence>